<reference evidence="9 10" key="1">
    <citation type="journal article" date="2013" name="Antonie Van Leeuwenhoek">
        <title>Sphingomonas ginsenosidivorax sp. nov., with the ability to transform ginsenosides.</title>
        <authorList>
            <person name="Jin X.F."/>
            <person name="Kim J.K."/>
            <person name="Liu Q.M."/>
            <person name="Kang M.S."/>
            <person name="He D."/>
            <person name="Jin F.X."/>
            <person name="Kim S.C."/>
            <person name="Im W.T."/>
        </authorList>
    </citation>
    <scope>NUCLEOTIDE SEQUENCE [LARGE SCALE GENOMIC DNA]</scope>
    <source>
        <strain evidence="9 10">KHI67</strain>
    </source>
</reference>
<keyword evidence="5" id="KW-1133">Transmembrane helix</keyword>
<dbReference type="OrthoDB" id="8004717at2"/>
<evidence type="ECO:0000256" key="1">
    <source>
        <dbReference type="ARBA" id="ARBA00004651"/>
    </source>
</evidence>
<dbReference type="GO" id="GO:0005886">
    <property type="term" value="C:plasma membrane"/>
    <property type="evidence" value="ECO:0007669"/>
    <property type="project" value="UniProtKB-SubCell"/>
</dbReference>
<dbReference type="PANTHER" id="PTHR14969:SF62">
    <property type="entry name" value="DECAPRENYLPHOSPHORYL-5-PHOSPHORIBOSE PHOSPHATASE RV3807C-RELATED"/>
    <property type="match status" value="1"/>
</dbReference>
<evidence type="ECO:0000256" key="5">
    <source>
        <dbReference type="ARBA" id="ARBA00022989"/>
    </source>
</evidence>
<dbReference type="RefSeq" id="WP_147083756.1">
    <property type="nucleotide sequence ID" value="NZ_VOQR01000001.1"/>
</dbReference>
<dbReference type="GO" id="GO:0016787">
    <property type="term" value="F:hydrolase activity"/>
    <property type="evidence" value="ECO:0007669"/>
    <property type="project" value="UniProtKB-KW"/>
</dbReference>
<keyword evidence="4" id="KW-0378">Hydrolase</keyword>
<dbReference type="InterPro" id="IPR036938">
    <property type="entry name" value="PAP2/HPO_sf"/>
</dbReference>
<protein>
    <submittedName>
        <fullName evidence="9">Phosphatase PAP2 family protein</fullName>
    </submittedName>
</protein>
<gene>
    <name evidence="9" type="ORF">FSB78_17140</name>
</gene>
<name>A0A5C6UI49_9SPHN</name>
<keyword evidence="2" id="KW-1003">Cell membrane</keyword>
<evidence type="ECO:0000256" key="3">
    <source>
        <dbReference type="ARBA" id="ARBA00022692"/>
    </source>
</evidence>
<keyword evidence="3" id="KW-0812">Transmembrane</keyword>
<keyword evidence="6" id="KW-0472">Membrane</keyword>
<dbReference type="EMBL" id="VOQR01000001">
    <property type="protein sequence ID" value="TXC72482.1"/>
    <property type="molecule type" value="Genomic_DNA"/>
</dbReference>
<feature type="compositionally biased region" description="Basic and acidic residues" evidence="7">
    <location>
        <begin position="13"/>
        <end position="26"/>
    </location>
</feature>
<dbReference type="InterPro" id="IPR000326">
    <property type="entry name" value="PAP2/HPO"/>
</dbReference>
<evidence type="ECO:0000313" key="10">
    <source>
        <dbReference type="Proteomes" id="UP000321250"/>
    </source>
</evidence>
<feature type="region of interest" description="Disordered" evidence="7">
    <location>
        <begin position="1"/>
        <end position="26"/>
    </location>
</feature>
<feature type="domain" description="Phosphatidic acid phosphatase type 2/haloperoxidase" evidence="8">
    <location>
        <begin position="68"/>
        <end position="183"/>
    </location>
</feature>
<keyword evidence="10" id="KW-1185">Reference proteome</keyword>
<evidence type="ECO:0000256" key="2">
    <source>
        <dbReference type="ARBA" id="ARBA00022475"/>
    </source>
</evidence>
<comment type="subcellular location">
    <subcellularLocation>
        <location evidence="1">Cell membrane</location>
        <topology evidence="1">Multi-pass membrane protein</topology>
    </subcellularLocation>
</comment>
<dbReference type="Pfam" id="PF01569">
    <property type="entry name" value="PAP2"/>
    <property type="match status" value="1"/>
</dbReference>
<evidence type="ECO:0000256" key="6">
    <source>
        <dbReference type="ARBA" id="ARBA00023136"/>
    </source>
</evidence>
<evidence type="ECO:0000256" key="7">
    <source>
        <dbReference type="SAM" id="MobiDB-lite"/>
    </source>
</evidence>
<evidence type="ECO:0000313" key="9">
    <source>
        <dbReference type="EMBL" id="TXC72482.1"/>
    </source>
</evidence>
<organism evidence="9 10">
    <name type="scientific">Sphingomonas ginsenosidivorax</name>
    <dbReference type="NCBI Taxonomy" id="862135"/>
    <lineage>
        <taxon>Bacteria</taxon>
        <taxon>Pseudomonadati</taxon>
        <taxon>Pseudomonadota</taxon>
        <taxon>Alphaproteobacteria</taxon>
        <taxon>Sphingomonadales</taxon>
        <taxon>Sphingomonadaceae</taxon>
        <taxon>Sphingomonas</taxon>
    </lineage>
</organism>
<dbReference type="SUPFAM" id="SSF48317">
    <property type="entry name" value="Acid phosphatase/Vanadium-dependent haloperoxidase"/>
    <property type="match status" value="1"/>
</dbReference>
<comment type="caution">
    <text evidence="9">The sequence shown here is derived from an EMBL/GenBank/DDBJ whole genome shotgun (WGS) entry which is preliminary data.</text>
</comment>
<accession>A0A5C6UI49</accession>
<evidence type="ECO:0000256" key="4">
    <source>
        <dbReference type="ARBA" id="ARBA00022801"/>
    </source>
</evidence>
<dbReference type="SMART" id="SM00014">
    <property type="entry name" value="acidPPc"/>
    <property type="match status" value="1"/>
</dbReference>
<dbReference type="Proteomes" id="UP000321250">
    <property type="component" value="Unassembled WGS sequence"/>
</dbReference>
<sequence>MTGKTKKAAKAVAKADHDATHKAAEHRDTPLAKATGFLAEIGDQPQMVATAIGTAAVGLALRRPDIVRGGVRMLAAHVVATAIKSAIKQSVDRARPAKAIDDGETVFEPGKSQDHAMTSFPSGHTAGAVAVARAVSRDVGGAGVPAALIATGVAAAQPVTGKHYLSDLVAGAAVGWISEALVSAVFDRVAPHVEVVVGAVVVGAED</sequence>
<proteinExistence type="predicted"/>
<dbReference type="PANTHER" id="PTHR14969">
    <property type="entry name" value="SPHINGOSINE-1-PHOSPHATE PHOSPHOHYDROLASE"/>
    <property type="match status" value="1"/>
</dbReference>
<dbReference type="AlphaFoldDB" id="A0A5C6UI49"/>
<dbReference type="Gene3D" id="1.20.144.10">
    <property type="entry name" value="Phosphatidic acid phosphatase type 2/haloperoxidase"/>
    <property type="match status" value="1"/>
</dbReference>
<evidence type="ECO:0000259" key="8">
    <source>
        <dbReference type="SMART" id="SM00014"/>
    </source>
</evidence>